<gene>
    <name evidence="4" type="ORF">J2T10_002313</name>
</gene>
<proteinExistence type="predicted"/>
<keyword evidence="5" id="KW-1185">Reference proteome</keyword>
<dbReference type="InterPro" id="IPR036291">
    <property type="entry name" value="NAD(P)-bd_dom_sf"/>
</dbReference>
<evidence type="ECO:0000259" key="2">
    <source>
        <dbReference type="Pfam" id="PF01408"/>
    </source>
</evidence>
<protein>
    <submittedName>
        <fullName evidence="4">Dehydrogenase</fullName>
    </submittedName>
</protein>
<dbReference type="Gene3D" id="3.40.50.720">
    <property type="entry name" value="NAD(P)-binding Rossmann-like Domain"/>
    <property type="match status" value="1"/>
</dbReference>
<dbReference type="Proteomes" id="UP001244563">
    <property type="component" value="Unassembled WGS sequence"/>
</dbReference>
<evidence type="ECO:0000313" key="5">
    <source>
        <dbReference type="Proteomes" id="UP001244563"/>
    </source>
</evidence>
<dbReference type="InterPro" id="IPR055170">
    <property type="entry name" value="GFO_IDH_MocA-like_dom"/>
</dbReference>
<dbReference type="Pfam" id="PF22725">
    <property type="entry name" value="GFO_IDH_MocA_C3"/>
    <property type="match status" value="1"/>
</dbReference>
<dbReference type="EMBL" id="JAUSSW010000005">
    <property type="protein sequence ID" value="MDQ0102660.1"/>
    <property type="molecule type" value="Genomic_DNA"/>
</dbReference>
<evidence type="ECO:0000256" key="1">
    <source>
        <dbReference type="ARBA" id="ARBA00023027"/>
    </source>
</evidence>
<dbReference type="Gene3D" id="3.30.360.10">
    <property type="entry name" value="Dihydrodipicolinate Reductase, domain 2"/>
    <property type="match status" value="1"/>
</dbReference>
<dbReference type="Pfam" id="PF01408">
    <property type="entry name" value="GFO_IDH_MocA"/>
    <property type="match status" value="1"/>
</dbReference>
<accession>A0ABT9TMP4</accession>
<keyword evidence="1" id="KW-0520">NAD</keyword>
<name>A0ABT9TMP4_PAENI</name>
<dbReference type="RefSeq" id="WP_064722686.1">
    <property type="nucleotide sequence ID" value="NZ_BDDW01000007.1"/>
</dbReference>
<dbReference type="PANTHER" id="PTHR43377">
    <property type="entry name" value="BILIVERDIN REDUCTASE A"/>
    <property type="match status" value="1"/>
</dbReference>
<sequence>MIRLGIIGAGAVAHFHAASAARISNVELAAVCDLRPEAAERVASPWGASVFGDYLAMYREAGLNAVIINTPHALHLEMVLAAADHGLHVLVEKPMATTVADCDRMIQACRKAGVSLVIGQIQHFLPEKLAAEDVLASGELGRVLMVRDYRTTDYRPGTRPDWFFSEAMAGGGALMNIGGHCLDRSIWFGGAPVESVSASTLKRFGVPVETDGAIALTLRNGVHVSISVVSDAVQRLDEVLIVCEYGTLSCSPHHGTLIRRDGVTRTVWEPRPEDIQEGFFLQLQDFITVLDGGVPKVSVEHARHIVEVVLASYEAAGSGQAVVLLDSTQELSAQELSAQELSAGLALTDAG</sequence>
<comment type="caution">
    <text evidence="4">The sequence shown here is derived from an EMBL/GenBank/DDBJ whole genome shotgun (WGS) entry which is preliminary data.</text>
</comment>
<dbReference type="SUPFAM" id="SSF51735">
    <property type="entry name" value="NAD(P)-binding Rossmann-fold domains"/>
    <property type="match status" value="1"/>
</dbReference>
<feature type="domain" description="GFO/IDH/MocA-like oxidoreductase" evidence="3">
    <location>
        <begin position="130"/>
        <end position="248"/>
    </location>
</feature>
<dbReference type="PANTHER" id="PTHR43377:SF1">
    <property type="entry name" value="BILIVERDIN REDUCTASE A"/>
    <property type="match status" value="1"/>
</dbReference>
<evidence type="ECO:0000259" key="3">
    <source>
        <dbReference type="Pfam" id="PF22725"/>
    </source>
</evidence>
<dbReference type="SUPFAM" id="SSF55347">
    <property type="entry name" value="Glyceraldehyde-3-phosphate dehydrogenase-like, C-terminal domain"/>
    <property type="match status" value="1"/>
</dbReference>
<organism evidence="4 5">
    <name type="scientific">Paenarthrobacter nicotinovorans</name>
    <name type="common">Arthrobacter nicotinovorans</name>
    <dbReference type="NCBI Taxonomy" id="29320"/>
    <lineage>
        <taxon>Bacteria</taxon>
        <taxon>Bacillati</taxon>
        <taxon>Actinomycetota</taxon>
        <taxon>Actinomycetes</taxon>
        <taxon>Micrococcales</taxon>
        <taxon>Micrococcaceae</taxon>
        <taxon>Paenarthrobacter</taxon>
    </lineage>
</organism>
<dbReference type="InterPro" id="IPR051450">
    <property type="entry name" value="Gfo/Idh/MocA_Oxidoreductases"/>
</dbReference>
<feature type="domain" description="Gfo/Idh/MocA-like oxidoreductase N-terminal" evidence="2">
    <location>
        <begin position="2"/>
        <end position="119"/>
    </location>
</feature>
<reference evidence="4 5" key="1">
    <citation type="submission" date="2023-07" db="EMBL/GenBank/DDBJ databases">
        <title>Sorghum-associated microbial communities from plants grown in Nebraska, USA.</title>
        <authorList>
            <person name="Schachtman D."/>
        </authorList>
    </citation>
    <scope>NUCLEOTIDE SEQUENCE [LARGE SCALE GENOMIC DNA]</scope>
    <source>
        <strain evidence="4 5">CC523</strain>
    </source>
</reference>
<evidence type="ECO:0000313" key="4">
    <source>
        <dbReference type="EMBL" id="MDQ0102660.1"/>
    </source>
</evidence>
<dbReference type="InterPro" id="IPR000683">
    <property type="entry name" value="Gfo/Idh/MocA-like_OxRdtase_N"/>
</dbReference>